<sequence>MCAKFLGPGDHLHIASTMSRPNVLVLAVARVFGARGRFTVSSNALHAGVHALTMAGAVRHAVTGFAGDTVPYSAPNRLYRDLAEGRPFTVEEWSLLSLVQRLVAGATGLPAAVTSSLAGSDLPRGASPGAVRTPAPAGTPATPPAAAATQAGPPDGDTRPGLLIPPLRPDVTLLHAQCADRRGNLYLAGPLGEGPWGALAARRGVLATVERVVDEPPAGADCSIPADRVLALAVCPWGAHPQGLAPLRSAGVAGYLDDYAFLADLAAACRTPRDTERWFRHWVGEVTGHDDHLARLGPRRLAGLRLDGAAPTAGPDPAAGRTAPAPRAVPAAAPERTGPPTPRERHIVLAARAIARRVLDRGYRTALAGIGTAHVATWLAAGLLAERGVRLQVCAELGMIDFSPEPGDTFLFSQRHVARCRRTGGILDVLGGLAGGGAGRTLGVLSTAQIDAAGALNTSRRGDGRFLVGSGGANDIASHVDTIVVAPASPRRYVPAVDFVTSPGHNVRCVVAEFGAFTREHAAEPFTLTSWSPPPGSGGTPRSVIEDLTSWKPLVARELPTEDAVTAGELDRLRALDPEGVYR</sequence>
<dbReference type="Gene3D" id="3.40.1080.10">
    <property type="entry name" value="Glutaconate Coenzyme A-transferase"/>
    <property type="match status" value="2"/>
</dbReference>
<dbReference type="SMART" id="SM00882">
    <property type="entry name" value="CoA_trans"/>
    <property type="match status" value="1"/>
</dbReference>
<accession>A0A2M8LTB2</accession>
<keyword evidence="4" id="KW-1185">Reference proteome</keyword>
<gene>
    <name evidence="3" type="ORF">CUT44_24865</name>
</gene>
<dbReference type="PANTHER" id="PTHR43293:SF3">
    <property type="entry name" value="CHOLESTEROL RING-CLEAVING HYDROLASE IPDB SUBUNIT"/>
    <property type="match status" value="1"/>
</dbReference>
<feature type="compositionally biased region" description="Low complexity" evidence="2">
    <location>
        <begin position="128"/>
        <end position="155"/>
    </location>
</feature>
<dbReference type="InterPro" id="IPR004165">
    <property type="entry name" value="CoA_trans_fam_I"/>
</dbReference>
<comment type="similarity">
    <text evidence="1">Belongs to the 3-oxoacid CoA-transferase subunit B family.</text>
</comment>
<proteinExistence type="inferred from homology"/>
<dbReference type="InterPro" id="IPR037171">
    <property type="entry name" value="NagB/RpiA_transferase-like"/>
</dbReference>
<dbReference type="PANTHER" id="PTHR43293">
    <property type="entry name" value="ACETATE COA-TRANSFERASE YDIF"/>
    <property type="match status" value="1"/>
</dbReference>
<evidence type="ECO:0000313" key="4">
    <source>
        <dbReference type="Proteomes" id="UP000230407"/>
    </source>
</evidence>
<name>A0A2M8LTB2_9ACTN</name>
<feature type="region of interest" description="Disordered" evidence="2">
    <location>
        <begin position="118"/>
        <end position="163"/>
    </location>
</feature>
<evidence type="ECO:0000256" key="2">
    <source>
        <dbReference type="SAM" id="MobiDB-lite"/>
    </source>
</evidence>
<evidence type="ECO:0000256" key="1">
    <source>
        <dbReference type="ARBA" id="ARBA00007047"/>
    </source>
</evidence>
<feature type="compositionally biased region" description="Low complexity" evidence="2">
    <location>
        <begin position="306"/>
        <end position="338"/>
    </location>
</feature>
<dbReference type="GO" id="GO:0008410">
    <property type="term" value="F:CoA-transferase activity"/>
    <property type="evidence" value="ECO:0007669"/>
    <property type="project" value="InterPro"/>
</dbReference>
<dbReference type="SUPFAM" id="SSF100950">
    <property type="entry name" value="NagB/RpiA/CoA transferase-like"/>
    <property type="match status" value="2"/>
</dbReference>
<organism evidence="3 4">
    <name type="scientific">Streptomyces carminius</name>
    <dbReference type="NCBI Taxonomy" id="2665496"/>
    <lineage>
        <taxon>Bacteria</taxon>
        <taxon>Bacillati</taxon>
        <taxon>Actinomycetota</taxon>
        <taxon>Actinomycetes</taxon>
        <taxon>Kitasatosporales</taxon>
        <taxon>Streptomycetaceae</taxon>
        <taxon>Streptomyces</taxon>
    </lineage>
</organism>
<dbReference type="AlphaFoldDB" id="A0A2M8LTB2"/>
<protein>
    <submittedName>
        <fullName evidence="3">Acetate CoA-transferase</fullName>
    </submittedName>
</protein>
<dbReference type="Proteomes" id="UP000230407">
    <property type="component" value="Unassembled WGS sequence"/>
</dbReference>
<feature type="region of interest" description="Disordered" evidence="2">
    <location>
        <begin position="306"/>
        <end position="342"/>
    </location>
</feature>
<evidence type="ECO:0000313" key="3">
    <source>
        <dbReference type="EMBL" id="PJE95192.1"/>
    </source>
</evidence>
<reference evidence="3 4" key="1">
    <citation type="submission" date="2017-11" db="EMBL/GenBank/DDBJ databases">
        <title>Streptomyces carmine sp. nov., a novel actinomycete isolated from Sophora alopecuroides in Xinjiang, China.</title>
        <authorList>
            <person name="Wang Y."/>
            <person name="Luo X."/>
            <person name="Wan C."/>
            <person name="Zhang L."/>
        </authorList>
    </citation>
    <scope>NUCLEOTIDE SEQUENCE [LARGE SCALE GENOMIC DNA]</scope>
    <source>
        <strain evidence="3 4">TRM SA0054</strain>
    </source>
</reference>
<keyword evidence="3" id="KW-0808">Transferase</keyword>
<dbReference type="EMBL" id="PGGW01000067">
    <property type="protein sequence ID" value="PJE95192.1"/>
    <property type="molecule type" value="Genomic_DNA"/>
</dbReference>
<dbReference type="Pfam" id="PF01144">
    <property type="entry name" value="CoA_trans"/>
    <property type="match status" value="1"/>
</dbReference>
<comment type="caution">
    <text evidence="3">The sequence shown here is derived from an EMBL/GenBank/DDBJ whole genome shotgun (WGS) entry which is preliminary data.</text>
</comment>